<name>A0A9P0FH30_BRAAE</name>
<dbReference type="Proteomes" id="UP001154078">
    <property type="component" value="Chromosome 3"/>
</dbReference>
<organism evidence="2 3">
    <name type="scientific">Brassicogethes aeneus</name>
    <name type="common">Rape pollen beetle</name>
    <name type="synonym">Meligethes aeneus</name>
    <dbReference type="NCBI Taxonomy" id="1431903"/>
    <lineage>
        <taxon>Eukaryota</taxon>
        <taxon>Metazoa</taxon>
        <taxon>Ecdysozoa</taxon>
        <taxon>Arthropoda</taxon>
        <taxon>Hexapoda</taxon>
        <taxon>Insecta</taxon>
        <taxon>Pterygota</taxon>
        <taxon>Neoptera</taxon>
        <taxon>Endopterygota</taxon>
        <taxon>Coleoptera</taxon>
        <taxon>Polyphaga</taxon>
        <taxon>Cucujiformia</taxon>
        <taxon>Nitidulidae</taxon>
        <taxon>Meligethinae</taxon>
        <taxon>Brassicogethes</taxon>
    </lineage>
</organism>
<reference evidence="2" key="1">
    <citation type="submission" date="2021-12" db="EMBL/GenBank/DDBJ databases">
        <authorList>
            <person name="King R."/>
        </authorList>
    </citation>
    <scope>NUCLEOTIDE SEQUENCE</scope>
</reference>
<dbReference type="EMBL" id="OV121134">
    <property type="protein sequence ID" value="CAH0553115.1"/>
    <property type="molecule type" value="Genomic_DNA"/>
</dbReference>
<keyword evidence="3" id="KW-1185">Reference proteome</keyword>
<accession>A0A9P0FH30</accession>
<evidence type="ECO:0000313" key="2">
    <source>
        <dbReference type="EMBL" id="CAH0553115.1"/>
    </source>
</evidence>
<sequence>MDKQTFRALNNCFINNTKLVQTLQQLYPPIERNMLQLWIDKLTETNSSLEKIVIRNDYMWFILLMLQKKKIRKPFNQLPPSEILPLNEVIVPTGINISKSTVRIRLHETGGKGGFWRWRSDCLGGMAINGKSEC</sequence>
<evidence type="ECO:0000313" key="3">
    <source>
        <dbReference type="Proteomes" id="UP001154078"/>
    </source>
</evidence>
<evidence type="ECO:0000259" key="1">
    <source>
        <dbReference type="Pfam" id="PF14846"/>
    </source>
</evidence>
<dbReference type="AlphaFoldDB" id="A0A9P0FH30"/>
<dbReference type="Pfam" id="PF14846">
    <property type="entry name" value="DUF4485"/>
    <property type="match status" value="1"/>
</dbReference>
<feature type="domain" description="DUF4485" evidence="1">
    <location>
        <begin position="14"/>
        <end position="85"/>
    </location>
</feature>
<dbReference type="InterPro" id="IPR027831">
    <property type="entry name" value="DUF4485"/>
</dbReference>
<gene>
    <name evidence="2" type="ORF">MELIAE_LOCUS5205</name>
</gene>
<protein>
    <recommendedName>
        <fullName evidence="1">DUF4485 domain-containing protein</fullName>
    </recommendedName>
</protein>
<dbReference type="OrthoDB" id="6629291at2759"/>
<proteinExistence type="predicted"/>